<reference evidence="3" key="1">
    <citation type="journal article" date="2021" name="Nat. Commun.">
        <title>Genetic determinants of endophytism in the Arabidopsis root mycobiome.</title>
        <authorList>
            <person name="Mesny F."/>
            <person name="Miyauchi S."/>
            <person name="Thiergart T."/>
            <person name="Pickel B."/>
            <person name="Atanasova L."/>
            <person name="Karlsson M."/>
            <person name="Huettel B."/>
            <person name="Barry K.W."/>
            <person name="Haridas S."/>
            <person name="Chen C."/>
            <person name="Bauer D."/>
            <person name="Andreopoulos W."/>
            <person name="Pangilinan J."/>
            <person name="LaButti K."/>
            <person name="Riley R."/>
            <person name="Lipzen A."/>
            <person name="Clum A."/>
            <person name="Drula E."/>
            <person name="Henrissat B."/>
            <person name="Kohler A."/>
            <person name="Grigoriev I.V."/>
            <person name="Martin F.M."/>
            <person name="Hacquard S."/>
        </authorList>
    </citation>
    <scope>NUCLEOTIDE SEQUENCE</scope>
    <source>
        <strain evidence="3">MPI-CAGE-CH-0243</strain>
    </source>
</reference>
<evidence type="ECO:0000313" key="3">
    <source>
        <dbReference type="EMBL" id="KAH7113325.1"/>
    </source>
</evidence>
<evidence type="ECO:0000256" key="1">
    <source>
        <dbReference type="SAM" id="MobiDB-lite"/>
    </source>
</evidence>
<feature type="domain" description="Class II aldolase/adducin N-terminal" evidence="2">
    <location>
        <begin position="52"/>
        <end position="234"/>
    </location>
</feature>
<evidence type="ECO:0000313" key="4">
    <source>
        <dbReference type="Proteomes" id="UP000700596"/>
    </source>
</evidence>
<dbReference type="SMART" id="SM01007">
    <property type="entry name" value="Aldolase_II"/>
    <property type="match status" value="1"/>
</dbReference>
<dbReference type="FunFam" id="3.40.225.10:FF:000009">
    <property type="entry name" value="Class II aldolase/adducin N-terminal"/>
    <property type="match status" value="1"/>
</dbReference>
<dbReference type="GO" id="GO:0005856">
    <property type="term" value="C:cytoskeleton"/>
    <property type="evidence" value="ECO:0007669"/>
    <property type="project" value="TreeGrafter"/>
</dbReference>
<dbReference type="Pfam" id="PF00596">
    <property type="entry name" value="Aldolase_II"/>
    <property type="match status" value="1"/>
</dbReference>
<dbReference type="InterPro" id="IPR051017">
    <property type="entry name" value="Aldolase-II_Adducin_sf"/>
</dbReference>
<dbReference type="InterPro" id="IPR001303">
    <property type="entry name" value="Aldolase_II/adducin_N"/>
</dbReference>
<dbReference type="GO" id="GO:0051015">
    <property type="term" value="F:actin filament binding"/>
    <property type="evidence" value="ECO:0007669"/>
    <property type="project" value="TreeGrafter"/>
</dbReference>
<name>A0A9P9D4A7_9PLEO</name>
<dbReference type="Gene3D" id="3.40.225.10">
    <property type="entry name" value="Class II aldolase/adducin N-terminal domain"/>
    <property type="match status" value="1"/>
</dbReference>
<dbReference type="NCBIfam" id="NF004855">
    <property type="entry name" value="PRK06208.1"/>
    <property type="match status" value="1"/>
</dbReference>
<proteinExistence type="predicted"/>
<keyword evidence="4" id="KW-1185">Reference proteome</keyword>
<dbReference type="PANTHER" id="PTHR10672">
    <property type="entry name" value="ADDUCIN"/>
    <property type="match status" value="1"/>
</dbReference>
<dbReference type="PANTHER" id="PTHR10672:SF41">
    <property type="entry name" value="CLASS II ALDOLASE_ADDUCIN DOMAIN PROTEIN (AFU_ORTHOLOGUE AFUA_3G01330)"/>
    <property type="match status" value="1"/>
</dbReference>
<evidence type="ECO:0000259" key="2">
    <source>
        <dbReference type="SMART" id="SM01007"/>
    </source>
</evidence>
<dbReference type="SUPFAM" id="SSF53639">
    <property type="entry name" value="AraD/HMP-PK domain-like"/>
    <property type="match status" value="1"/>
</dbReference>
<gene>
    <name evidence="3" type="ORF">B0J11DRAFT_553999</name>
</gene>
<organism evidence="3 4">
    <name type="scientific">Dendryphion nanum</name>
    <dbReference type="NCBI Taxonomy" id="256645"/>
    <lineage>
        <taxon>Eukaryota</taxon>
        <taxon>Fungi</taxon>
        <taxon>Dikarya</taxon>
        <taxon>Ascomycota</taxon>
        <taxon>Pezizomycotina</taxon>
        <taxon>Dothideomycetes</taxon>
        <taxon>Pleosporomycetidae</taxon>
        <taxon>Pleosporales</taxon>
        <taxon>Torulaceae</taxon>
        <taxon>Dendryphion</taxon>
    </lineage>
</organism>
<comment type="caution">
    <text evidence="3">The sequence shown here is derived from an EMBL/GenBank/DDBJ whole genome shotgun (WGS) entry which is preliminary data.</text>
</comment>
<dbReference type="OrthoDB" id="3238794at2759"/>
<dbReference type="EMBL" id="JAGMWT010000019">
    <property type="protein sequence ID" value="KAH7113325.1"/>
    <property type="molecule type" value="Genomic_DNA"/>
</dbReference>
<dbReference type="InterPro" id="IPR036409">
    <property type="entry name" value="Aldolase_II/adducin_N_sf"/>
</dbReference>
<accession>A0A9P9D4A7</accession>
<dbReference type="Proteomes" id="UP000700596">
    <property type="component" value="Unassembled WGS sequence"/>
</dbReference>
<dbReference type="AlphaFoldDB" id="A0A9P9D4A7"/>
<feature type="region of interest" description="Disordered" evidence="1">
    <location>
        <begin position="1"/>
        <end position="41"/>
    </location>
</feature>
<sequence length="296" mass="32456">MTPHAAASMLDTKNRPQPIHKSGNPSLAYVDEEAENPPKFSDPYEERTYLKHRLAIAFRVFAQFGLAEGVAGHITVRDPVDPNSFWVNPFGTHFSLIRDEDLIRVDHDGKVVEGGKNKRLNYAAYAIHAEIHKARPEVLCAAHSHSLYGRAMCATGRTLDMLTQDFCVFYKDHVLYSNFAGLVLASDEGKAIVESLGNKKAAILGNHGILTAGPTIEATVAWFVLFERCCQIQLMADAAAAGRGIPLVTIGEEEAQITWEAVGTKGNGYFQGLPLFQVAEREFGERTLLGRGMVTA</sequence>
<protein>
    <submittedName>
        <fullName evidence="3">Class II aldolase/adducin domain protein</fullName>
    </submittedName>
</protein>